<feature type="compositionally biased region" description="Polar residues" evidence="1">
    <location>
        <begin position="710"/>
        <end position="723"/>
    </location>
</feature>
<name>A0A316UCR7_9BASI</name>
<evidence type="ECO:0000313" key="2">
    <source>
        <dbReference type="EMBL" id="PWN23020.1"/>
    </source>
</evidence>
<dbReference type="GeneID" id="37015529"/>
<accession>A0A316UCR7</accession>
<proteinExistence type="predicted"/>
<gene>
    <name evidence="2" type="ORF">BCV69DRAFT_292382</name>
</gene>
<feature type="compositionally biased region" description="Acidic residues" evidence="1">
    <location>
        <begin position="198"/>
        <end position="207"/>
    </location>
</feature>
<feature type="region of interest" description="Disordered" evidence="1">
    <location>
        <begin position="519"/>
        <end position="576"/>
    </location>
</feature>
<organism evidence="2 3">
    <name type="scientific">Pseudomicrostroma glucosiphilum</name>
    <dbReference type="NCBI Taxonomy" id="1684307"/>
    <lineage>
        <taxon>Eukaryota</taxon>
        <taxon>Fungi</taxon>
        <taxon>Dikarya</taxon>
        <taxon>Basidiomycota</taxon>
        <taxon>Ustilaginomycotina</taxon>
        <taxon>Exobasidiomycetes</taxon>
        <taxon>Microstromatales</taxon>
        <taxon>Microstromatales incertae sedis</taxon>
        <taxon>Pseudomicrostroma</taxon>
    </lineage>
</organism>
<feature type="region of interest" description="Disordered" evidence="1">
    <location>
        <begin position="118"/>
        <end position="158"/>
    </location>
</feature>
<keyword evidence="3" id="KW-1185">Reference proteome</keyword>
<sequence length="753" mass="81174">MPLAIAVIVTGIAAVVFVLPALLAGAMSILHGRGRDDIEAGPTTDTSTDDQHINMTQVVASTQHASTSAQPLPYIPASSPSLWAELPSLPCSVEALSQRHKHVQEHQIDLSRLFDDEDNHIDDLDRTGNGAEEATLSPPSNAGQRSATTSVDSEVRAPAPMRDPFELFDVGSPWTQANISTQWQRRLWLGKAAGGDPSSDDAIDTTNEEPRQHRQQRQKECNEPIPELRQSKKKRQSRAIQVVDAPRQQESTSVREVPTRPKKTRLAVELSDEDSDEDQSCQAGPSMSRRHSSPLRPESLPQAKQSLAPLQRAVSPPRAAAQTPRPRPRPRVSSVRATGPTTQTSRGAPLAATDSEDDAPSATQFFTRQKRRRLSPDGQLDQGEGGKSQPRAPTPIANDPLTVDLETPEMERMGGRTILPSSFGLPVTEPVLIRLSMPQAESQASESTALSPEVANTGNSTTLALNDRTVSFGQLSKDDEDALESFVEGMDSDDEGDGTLGAQTMDVREALAIPVASANATASHLRPPSPRRSPSPLHRTSAEAWFSASPSPPPLIEDYDNDDDDPSIPSGLAPLLTDLDEEKRRGYFAQFDSLLGQVSAGSRSLPRARTSATANIWAGESGRDEEEGVGIEWPTTPSARFGSAALAGRALGRADSDSRLLPNRFTGFSRPIVSCSQLLAADVATADENRDADETALDSPSVRGPRRPAGNNTSGLLPRSRNSAGMGLVRKTWGSTWREDGTRLTQTQTQTQW</sequence>
<dbReference type="Proteomes" id="UP000245942">
    <property type="component" value="Unassembled WGS sequence"/>
</dbReference>
<feature type="compositionally biased region" description="Polar residues" evidence="1">
    <location>
        <begin position="137"/>
        <end position="152"/>
    </location>
</feature>
<feature type="compositionally biased region" description="Acidic residues" evidence="1">
    <location>
        <begin position="557"/>
        <end position="566"/>
    </location>
</feature>
<protein>
    <submittedName>
        <fullName evidence="2">Uncharacterized protein</fullName>
    </submittedName>
</protein>
<dbReference type="EMBL" id="KZ819322">
    <property type="protein sequence ID" value="PWN23020.1"/>
    <property type="molecule type" value="Genomic_DNA"/>
</dbReference>
<dbReference type="RefSeq" id="XP_025350180.1">
    <property type="nucleotide sequence ID" value="XM_025493795.1"/>
</dbReference>
<evidence type="ECO:0000313" key="3">
    <source>
        <dbReference type="Proteomes" id="UP000245942"/>
    </source>
</evidence>
<reference evidence="2 3" key="1">
    <citation type="journal article" date="2018" name="Mol. Biol. Evol.">
        <title>Broad Genomic Sampling Reveals a Smut Pathogenic Ancestry of the Fungal Clade Ustilaginomycotina.</title>
        <authorList>
            <person name="Kijpornyongpan T."/>
            <person name="Mondo S.J."/>
            <person name="Barry K."/>
            <person name="Sandor L."/>
            <person name="Lee J."/>
            <person name="Lipzen A."/>
            <person name="Pangilinan J."/>
            <person name="LaButti K."/>
            <person name="Hainaut M."/>
            <person name="Henrissat B."/>
            <person name="Grigoriev I.V."/>
            <person name="Spatafora J.W."/>
            <person name="Aime M.C."/>
        </authorList>
    </citation>
    <scope>NUCLEOTIDE SEQUENCE [LARGE SCALE GENOMIC DNA]</scope>
    <source>
        <strain evidence="2 3">MCA 4718</strain>
    </source>
</reference>
<evidence type="ECO:0000256" key="1">
    <source>
        <dbReference type="SAM" id="MobiDB-lite"/>
    </source>
</evidence>
<feature type="compositionally biased region" description="Acidic residues" evidence="1">
    <location>
        <begin position="270"/>
        <end position="279"/>
    </location>
</feature>
<feature type="region of interest" description="Disordered" evidence="1">
    <location>
        <begin position="686"/>
        <end position="725"/>
    </location>
</feature>
<feature type="region of interest" description="Disordered" evidence="1">
    <location>
        <begin position="191"/>
        <end position="401"/>
    </location>
</feature>
<feature type="compositionally biased region" description="Basic and acidic residues" evidence="1">
    <location>
        <begin position="208"/>
        <end position="222"/>
    </location>
</feature>
<dbReference type="AlphaFoldDB" id="A0A316UCR7"/>